<keyword evidence="5" id="KW-1133">Transmembrane helix</keyword>
<proteinExistence type="predicted"/>
<dbReference type="Proteomes" id="UP001318860">
    <property type="component" value="Unassembled WGS sequence"/>
</dbReference>
<accession>A0ABR0UH99</accession>
<dbReference type="InterPro" id="IPR000719">
    <property type="entry name" value="Prot_kinase_dom"/>
</dbReference>
<dbReference type="InterPro" id="IPR050994">
    <property type="entry name" value="At_inactive_RLKs"/>
</dbReference>
<reference evidence="10 11" key="1">
    <citation type="journal article" date="2021" name="Comput. Struct. Biotechnol. J.">
        <title>De novo genome assembly of the potent medicinal plant Rehmannia glutinosa using nanopore technology.</title>
        <authorList>
            <person name="Ma L."/>
            <person name="Dong C."/>
            <person name="Song C."/>
            <person name="Wang X."/>
            <person name="Zheng X."/>
            <person name="Niu Y."/>
            <person name="Chen S."/>
            <person name="Feng W."/>
        </authorList>
    </citation>
    <scope>NUCLEOTIDE SEQUENCE [LARGE SCALE GENOMIC DNA]</scope>
    <source>
        <strain evidence="10">DH-2019</strain>
    </source>
</reference>
<feature type="compositionally biased region" description="Basic and acidic residues" evidence="8">
    <location>
        <begin position="610"/>
        <end position="627"/>
    </location>
</feature>
<evidence type="ECO:0000256" key="7">
    <source>
        <dbReference type="PROSITE-ProRule" id="PRU10141"/>
    </source>
</evidence>
<dbReference type="InterPro" id="IPR001611">
    <property type="entry name" value="Leu-rich_rpt"/>
</dbReference>
<dbReference type="InterPro" id="IPR032675">
    <property type="entry name" value="LRR_dom_sf"/>
</dbReference>
<dbReference type="EMBL" id="JABTTQ020002820">
    <property type="protein sequence ID" value="KAK6121955.1"/>
    <property type="molecule type" value="Genomic_DNA"/>
</dbReference>
<feature type="region of interest" description="Disordered" evidence="8">
    <location>
        <begin position="610"/>
        <end position="635"/>
    </location>
</feature>
<keyword evidence="6" id="KW-0472">Membrane</keyword>
<evidence type="ECO:0000256" key="6">
    <source>
        <dbReference type="ARBA" id="ARBA00023136"/>
    </source>
</evidence>
<dbReference type="InterPro" id="IPR017441">
    <property type="entry name" value="Protein_kinase_ATP_BS"/>
</dbReference>
<dbReference type="Pfam" id="PF08263">
    <property type="entry name" value="LRRNT_2"/>
    <property type="match status" value="1"/>
</dbReference>
<evidence type="ECO:0000256" key="4">
    <source>
        <dbReference type="ARBA" id="ARBA00022737"/>
    </source>
</evidence>
<evidence type="ECO:0000256" key="2">
    <source>
        <dbReference type="ARBA" id="ARBA00022614"/>
    </source>
</evidence>
<dbReference type="PANTHER" id="PTHR48010:SF71">
    <property type="entry name" value="PROTEIN KINASE DOMAIN-CONTAINING PROTEIN"/>
    <property type="match status" value="1"/>
</dbReference>
<dbReference type="InterPro" id="IPR011009">
    <property type="entry name" value="Kinase-like_dom_sf"/>
</dbReference>
<keyword evidence="3" id="KW-0812">Transmembrane</keyword>
<dbReference type="CDD" id="cd14066">
    <property type="entry name" value="STKc_IRAK"/>
    <property type="match status" value="1"/>
</dbReference>
<dbReference type="Gene3D" id="3.80.10.10">
    <property type="entry name" value="Ribonuclease Inhibitor"/>
    <property type="match status" value="1"/>
</dbReference>
<dbReference type="PROSITE" id="PS00107">
    <property type="entry name" value="PROTEIN_KINASE_ATP"/>
    <property type="match status" value="1"/>
</dbReference>
<gene>
    <name evidence="10" type="ORF">DH2020_044309</name>
</gene>
<dbReference type="InterPro" id="IPR001245">
    <property type="entry name" value="Ser-Thr/Tyr_kinase_cat_dom"/>
</dbReference>
<organism evidence="10 11">
    <name type="scientific">Rehmannia glutinosa</name>
    <name type="common">Chinese foxglove</name>
    <dbReference type="NCBI Taxonomy" id="99300"/>
    <lineage>
        <taxon>Eukaryota</taxon>
        <taxon>Viridiplantae</taxon>
        <taxon>Streptophyta</taxon>
        <taxon>Embryophyta</taxon>
        <taxon>Tracheophyta</taxon>
        <taxon>Spermatophyta</taxon>
        <taxon>Magnoliopsida</taxon>
        <taxon>eudicotyledons</taxon>
        <taxon>Gunneridae</taxon>
        <taxon>Pentapetalae</taxon>
        <taxon>asterids</taxon>
        <taxon>lamiids</taxon>
        <taxon>Lamiales</taxon>
        <taxon>Orobanchaceae</taxon>
        <taxon>Rehmannieae</taxon>
        <taxon>Rehmannia</taxon>
    </lineage>
</organism>
<dbReference type="Gene3D" id="3.30.200.20">
    <property type="entry name" value="Phosphorylase Kinase, domain 1"/>
    <property type="match status" value="1"/>
</dbReference>
<evidence type="ECO:0000313" key="11">
    <source>
        <dbReference type="Proteomes" id="UP001318860"/>
    </source>
</evidence>
<keyword evidence="7" id="KW-0547">Nucleotide-binding</keyword>
<keyword evidence="7" id="KW-0067">ATP-binding</keyword>
<protein>
    <recommendedName>
        <fullName evidence="9">Protein kinase domain-containing protein</fullName>
    </recommendedName>
</protein>
<dbReference type="PROSITE" id="PS50011">
    <property type="entry name" value="PROTEIN_KINASE_DOM"/>
    <property type="match status" value="1"/>
</dbReference>
<dbReference type="PANTHER" id="PTHR48010">
    <property type="entry name" value="OS05G0588300 PROTEIN"/>
    <property type="match status" value="1"/>
</dbReference>
<evidence type="ECO:0000256" key="5">
    <source>
        <dbReference type="ARBA" id="ARBA00022989"/>
    </source>
</evidence>
<dbReference type="Pfam" id="PF00560">
    <property type="entry name" value="LRR_1"/>
    <property type="match status" value="2"/>
</dbReference>
<evidence type="ECO:0000313" key="10">
    <source>
        <dbReference type="EMBL" id="KAK6121955.1"/>
    </source>
</evidence>
<dbReference type="Pfam" id="PF07714">
    <property type="entry name" value="PK_Tyr_Ser-Thr"/>
    <property type="match status" value="1"/>
</dbReference>
<dbReference type="InterPro" id="IPR013210">
    <property type="entry name" value="LRR_N_plant-typ"/>
</dbReference>
<evidence type="ECO:0000256" key="3">
    <source>
        <dbReference type="ARBA" id="ARBA00022692"/>
    </source>
</evidence>
<sequence length="635" mass="70049">MGRKLVPNHEEAPDSCTSDGPIDFVTNLVLEDTQQRHTRSSPTTRTEASNQRSAKLLILFQMKLQFQLTAVTTNLVLLLAIFGPVNSDLTSDSRALLEFASTVPHVRKLNWNQTNSICTSWIGITCTKDKTRVVEIHLPGIGLYGPIPGNTIGRLTALRVFSLRSNYLNGTFPSDILSIPSLQSIFLQNNNFSGDINPVSLSSRLSIIDLSFNSFSGEIPFTFKNLKRLSYNSFSGVIPDIDLPTLKIFNLSHNLLNGSIPNSLQKFPVSAFEETIVYAKKNNGETTTVIIAKAANVGKTENLKSDDFGSGVQGAEKNKLVFFEGCSFSFDLEDLLRASAEVLGKGSYGTAYKAILDEATTVVVKRLKDVGIGKKEFEQQMEIVNKLGRHPNVVPLLAYYFSKDEKLLVYEYMPAGSLSSALHGNRGTGRTALDWDSRLNISLGAARGLAHIHSENGAKYTHGNIKSSNILLNSNLDGCVSDFGLSPMMSFLPIKYRVPGYRAPEVIETRKVNQKSDVYSFGVVLLEMLTGKSPIQYSGYNDDVVDLPRWVRSVVREEWTAEVFDAELTKGQNIEEEMVQMLQIALACVAKVADMRPSMDDVVRMIEDVRCSESGDRPSSEDNRSKDSNVATPTP</sequence>
<evidence type="ECO:0000256" key="8">
    <source>
        <dbReference type="SAM" id="MobiDB-lite"/>
    </source>
</evidence>
<evidence type="ECO:0000259" key="9">
    <source>
        <dbReference type="PROSITE" id="PS50011"/>
    </source>
</evidence>
<feature type="domain" description="Protein kinase" evidence="9">
    <location>
        <begin position="337"/>
        <end position="609"/>
    </location>
</feature>
<keyword evidence="2" id="KW-0433">Leucine-rich repeat</keyword>
<feature type="binding site" evidence="7">
    <location>
        <position position="365"/>
    </location>
    <ligand>
        <name>ATP</name>
        <dbReference type="ChEBI" id="CHEBI:30616"/>
    </ligand>
</feature>
<keyword evidence="4" id="KW-0677">Repeat</keyword>
<comment type="subcellular location">
    <subcellularLocation>
        <location evidence="1">Membrane</location>
    </subcellularLocation>
</comment>
<feature type="region of interest" description="Disordered" evidence="8">
    <location>
        <begin position="1"/>
        <end position="20"/>
    </location>
</feature>
<keyword evidence="11" id="KW-1185">Reference proteome</keyword>
<dbReference type="Gene3D" id="1.10.510.10">
    <property type="entry name" value="Transferase(Phosphotransferase) domain 1"/>
    <property type="match status" value="1"/>
</dbReference>
<comment type="caution">
    <text evidence="10">The sequence shown here is derived from an EMBL/GenBank/DDBJ whole genome shotgun (WGS) entry which is preliminary data.</text>
</comment>
<dbReference type="SUPFAM" id="SSF52058">
    <property type="entry name" value="L domain-like"/>
    <property type="match status" value="1"/>
</dbReference>
<dbReference type="SUPFAM" id="SSF56112">
    <property type="entry name" value="Protein kinase-like (PK-like)"/>
    <property type="match status" value="1"/>
</dbReference>
<name>A0ABR0UH99_REHGL</name>
<evidence type="ECO:0000256" key="1">
    <source>
        <dbReference type="ARBA" id="ARBA00004370"/>
    </source>
</evidence>